<gene>
    <name evidence="1" type="ORF">KILIM_033_00580</name>
</gene>
<dbReference type="EMBL" id="BAHD01000033">
    <property type="protein sequence ID" value="GAB96238.1"/>
    <property type="molecule type" value="Genomic_DNA"/>
</dbReference>
<dbReference type="AlphaFoldDB" id="K6VJ34"/>
<dbReference type="InterPro" id="IPR009351">
    <property type="entry name" value="AlkZ-like"/>
</dbReference>
<name>K6VJ34_9MICO</name>
<dbReference type="eggNOG" id="COG3214">
    <property type="taxonomic scope" value="Bacteria"/>
</dbReference>
<evidence type="ECO:0000313" key="1">
    <source>
        <dbReference type="EMBL" id="GAB96238.1"/>
    </source>
</evidence>
<dbReference type="RefSeq" id="WP_006592770.1">
    <property type="nucleotide sequence ID" value="NZ_BAHD01000033.1"/>
</dbReference>
<reference evidence="1 2" key="1">
    <citation type="submission" date="2012-08" db="EMBL/GenBank/DDBJ databases">
        <title>Whole genome shotgun sequence of Kineosphaera limosa NBRC 100340.</title>
        <authorList>
            <person name="Yoshida I."/>
            <person name="Isaki S."/>
            <person name="Hosoyama A."/>
            <person name="Tsuchikane K."/>
            <person name="Katsumata H."/>
            <person name="Ando Y."/>
            <person name="Ohji S."/>
            <person name="Hamada M."/>
            <person name="Tamura T."/>
            <person name="Yamazoe A."/>
            <person name="Yamazaki S."/>
            <person name="Fujita N."/>
        </authorList>
    </citation>
    <scope>NUCLEOTIDE SEQUENCE [LARGE SCALE GENOMIC DNA]</scope>
    <source>
        <strain evidence="1 2">NBRC 100340</strain>
    </source>
</reference>
<comment type="caution">
    <text evidence="1">The sequence shown here is derived from an EMBL/GenBank/DDBJ whole genome shotgun (WGS) entry which is preliminary data.</text>
</comment>
<protein>
    <recommendedName>
        <fullName evidence="3">Winged helix DNA-binding domain-containing protein</fullName>
    </recommendedName>
</protein>
<dbReference type="Proteomes" id="UP000008366">
    <property type="component" value="Unassembled WGS sequence"/>
</dbReference>
<keyword evidence="2" id="KW-1185">Reference proteome</keyword>
<dbReference type="PANTHER" id="PTHR38479:SF2">
    <property type="entry name" value="WINGED HELIX DNA-BINDING DOMAIN-CONTAINING PROTEIN"/>
    <property type="match status" value="1"/>
</dbReference>
<dbReference type="Pfam" id="PF06224">
    <property type="entry name" value="AlkZ-like"/>
    <property type="match status" value="1"/>
</dbReference>
<dbReference type="PANTHER" id="PTHR38479">
    <property type="entry name" value="LMO0824 PROTEIN"/>
    <property type="match status" value="1"/>
</dbReference>
<dbReference type="OrthoDB" id="9148135at2"/>
<evidence type="ECO:0008006" key="3">
    <source>
        <dbReference type="Google" id="ProtNLM"/>
    </source>
</evidence>
<sequence length="404" mass="44036">MSHHCRPEPVRVVTDDERRARLARRHAISPAHRLTDPLAAVRAMTALHATEASTVYLSLHARVAGVTVADIDDLLYEQRSLVKQLAMRRTLWAVPRDLLPALWGSASARVAEVEFRRLVKEVEKNEIARDGTTWLTTALDAVEGHLSGREAMGTRQIREQVAAVAGSVVRSPGKAYGGIGAIAPNVLTLLGAQGRAMRARNAGHWRSSRPLWGTTLDWLGEPMLSPLPARAGYARLVTDWLATFGPGTEADLVWWLGATKAAVRQALADVDAQPVLLEDGSGAWLAADDLQPEPPAEPWAALLPTLDPTTMGWRGRDFYLHPEHTRLLFDSVGNGGTSAWLDGRMVGAWIQDESGRVQIVPVAPLAAADRARLQEEATRLTDFLDGTIITNVYKSQLMRGVALP</sequence>
<organism evidence="1 2">
    <name type="scientific">Kineosphaera limosa NBRC 100340</name>
    <dbReference type="NCBI Taxonomy" id="1184609"/>
    <lineage>
        <taxon>Bacteria</taxon>
        <taxon>Bacillati</taxon>
        <taxon>Actinomycetota</taxon>
        <taxon>Actinomycetes</taxon>
        <taxon>Micrococcales</taxon>
        <taxon>Dermatophilaceae</taxon>
        <taxon>Kineosphaera</taxon>
    </lineage>
</organism>
<accession>K6VJ34</accession>
<proteinExistence type="predicted"/>
<dbReference type="STRING" id="1184609.KILIM_033_00580"/>
<evidence type="ECO:0000313" key="2">
    <source>
        <dbReference type="Proteomes" id="UP000008366"/>
    </source>
</evidence>